<dbReference type="PROSITE" id="PS00958">
    <property type="entry name" value="TRANSALDOLASE_2"/>
    <property type="match status" value="1"/>
</dbReference>
<dbReference type="GO" id="GO:0005975">
    <property type="term" value="P:carbohydrate metabolic process"/>
    <property type="evidence" value="ECO:0007669"/>
    <property type="project" value="InterPro"/>
</dbReference>
<organism evidence="13 14">
    <name type="scientific">Paraphotobacterium marinum</name>
    <dbReference type="NCBI Taxonomy" id="1755811"/>
    <lineage>
        <taxon>Bacteria</taxon>
        <taxon>Pseudomonadati</taxon>
        <taxon>Pseudomonadota</taxon>
        <taxon>Gammaproteobacteria</taxon>
        <taxon>Vibrionales</taxon>
        <taxon>Vibrionaceae</taxon>
        <taxon>Paraphotobacterium</taxon>
    </lineage>
</organism>
<dbReference type="UniPathway" id="UPA00115">
    <property type="reaction ID" value="UER00414"/>
</dbReference>
<dbReference type="EC" id="2.2.1.2" evidence="5 11"/>
<dbReference type="PANTHER" id="PTHR10683:SF18">
    <property type="entry name" value="TRANSALDOLASE"/>
    <property type="match status" value="1"/>
</dbReference>
<evidence type="ECO:0000256" key="3">
    <source>
        <dbReference type="ARBA" id="ARBA00004857"/>
    </source>
</evidence>
<dbReference type="NCBIfam" id="NF009001">
    <property type="entry name" value="PRK12346.1"/>
    <property type="match status" value="1"/>
</dbReference>
<dbReference type="NCBIfam" id="TIGR00874">
    <property type="entry name" value="talAB"/>
    <property type="match status" value="1"/>
</dbReference>
<evidence type="ECO:0000256" key="10">
    <source>
        <dbReference type="ARBA" id="ARBA00048810"/>
    </source>
</evidence>
<evidence type="ECO:0000256" key="7">
    <source>
        <dbReference type="ARBA" id="ARBA00022679"/>
    </source>
</evidence>
<dbReference type="EMBL" id="CP022356">
    <property type="protein sequence ID" value="ASK79720.1"/>
    <property type="molecule type" value="Genomic_DNA"/>
</dbReference>
<keyword evidence="6 11" id="KW-0963">Cytoplasm</keyword>
<comment type="catalytic activity">
    <reaction evidence="10 11 12">
        <text>D-sedoheptulose 7-phosphate + D-glyceraldehyde 3-phosphate = D-erythrose 4-phosphate + beta-D-fructose 6-phosphate</text>
        <dbReference type="Rhea" id="RHEA:17053"/>
        <dbReference type="ChEBI" id="CHEBI:16897"/>
        <dbReference type="ChEBI" id="CHEBI:57483"/>
        <dbReference type="ChEBI" id="CHEBI:57634"/>
        <dbReference type="ChEBI" id="CHEBI:59776"/>
        <dbReference type="EC" id="2.2.1.2"/>
    </reaction>
</comment>
<dbReference type="InterPro" id="IPR018225">
    <property type="entry name" value="Transaldolase_AS"/>
</dbReference>
<keyword evidence="9 11" id="KW-0704">Schiff base</keyword>
<accession>A0A220VHJ4</accession>
<dbReference type="RefSeq" id="WP_089074628.1">
    <property type="nucleotide sequence ID" value="NZ_CBCSAM010000003.1"/>
</dbReference>
<dbReference type="PANTHER" id="PTHR10683">
    <property type="entry name" value="TRANSALDOLASE"/>
    <property type="match status" value="1"/>
</dbReference>
<evidence type="ECO:0000256" key="6">
    <source>
        <dbReference type="ARBA" id="ARBA00022490"/>
    </source>
</evidence>
<gene>
    <name evidence="11 13" type="primary">tal</name>
    <name evidence="13" type="ORF">CF386_11790</name>
</gene>
<dbReference type="GO" id="GO:0005829">
    <property type="term" value="C:cytosol"/>
    <property type="evidence" value="ECO:0007669"/>
    <property type="project" value="TreeGrafter"/>
</dbReference>
<comment type="function">
    <text evidence="1 11 12">Transaldolase is important for the balance of metabolites in the pentose-phosphate pathway.</text>
</comment>
<evidence type="ECO:0000313" key="14">
    <source>
        <dbReference type="Proteomes" id="UP000242175"/>
    </source>
</evidence>
<dbReference type="InterPro" id="IPR001585">
    <property type="entry name" value="TAL/FSA"/>
</dbReference>
<protein>
    <recommendedName>
        <fullName evidence="5 11">Transaldolase</fullName>
        <ecNumber evidence="5 11">2.2.1.2</ecNumber>
    </recommendedName>
</protein>
<evidence type="ECO:0000256" key="8">
    <source>
        <dbReference type="ARBA" id="ARBA00023126"/>
    </source>
</evidence>
<evidence type="ECO:0000256" key="12">
    <source>
        <dbReference type="RuleBase" id="RU004155"/>
    </source>
</evidence>
<comment type="subcellular location">
    <subcellularLocation>
        <location evidence="2 11">Cytoplasm</location>
    </subcellularLocation>
</comment>
<dbReference type="AlphaFoldDB" id="A0A220VHJ4"/>
<dbReference type="CDD" id="cd00957">
    <property type="entry name" value="Transaldolase_TalAB"/>
    <property type="match status" value="1"/>
</dbReference>
<keyword evidence="14" id="KW-1185">Reference proteome</keyword>
<dbReference type="GO" id="GO:0006098">
    <property type="term" value="P:pentose-phosphate shunt"/>
    <property type="evidence" value="ECO:0007669"/>
    <property type="project" value="UniProtKB-UniRule"/>
</dbReference>
<dbReference type="OrthoDB" id="9809101at2"/>
<dbReference type="InterPro" id="IPR013785">
    <property type="entry name" value="Aldolase_TIM"/>
</dbReference>
<dbReference type="SUPFAM" id="SSF51569">
    <property type="entry name" value="Aldolase"/>
    <property type="match status" value="1"/>
</dbReference>
<comment type="similarity">
    <text evidence="4 11 12">Belongs to the transaldolase family. Type 1 subfamily.</text>
</comment>
<dbReference type="FunFam" id="3.20.20.70:FF:000002">
    <property type="entry name" value="Transaldolase"/>
    <property type="match status" value="1"/>
</dbReference>
<dbReference type="KEGG" id="pmai:CF386_11790"/>
<dbReference type="Pfam" id="PF00923">
    <property type="entry name" value="TAL_FSA"/>
    <property type="match status" value="1"/>
</dbReference>
<dbReference type="GO" id="GO:0004801">
    <property type="term" value="F:transaldolase activity"/>
    <property type="evidence" value="ECO:0007669"/>
    <property type="project" value="UniProtKB-UniRule"/>
</dbReference>
<evidence type="ECO:0000256" key="1">
    <source>
        <dbReference type="ARBA" id="ARBA00003518"/>
    </source>
</evidence>
<comment type="pathway">
    <text evidence="3 11 12">Carbohydrate degradation; pentose phosphate pathway; D-glyceraldehyde 3-phosphate and beta-D-fructose 6-phosphate from D-ribose 5-phosphate and D-xylulose 5-phosphate (non-oxidative stage): step 2/3.</text>
</comment>
<dbReference type="HAMAP" id="MF_00492">
    <property type="entry name" value="Transaldolase_1"/>
    <property type="match status" value="1"/>
</dbReference>
<evidence type="ECO:0000256" key="2">
    <source>
        <dbReference type="ARBA" id="ARBA00004496"/>
    </source>
</evidence>
<dbReference type="Gene3D" id="3.20.20.70">
    <property type="entry name" value="Aldolase class I"/>
    <property type="match status" value="1"/>
</dbReference>
<evidence type="ECO:0000256" key="5">
    <source>
        <dbReference type="ARBA" id="ARBA00013151"/>
    </source>
</evidence>
<dbReference type="InterPro" id="IPR004730">
    <property type="entry name" value="Transaldolase_1"/>
</dbReference>
<dbReference type="PROSITE" id="PS01054">
    <property type="entry name" value="TRANSALDOLASE_1"/>
    <property type="match status" value="1"/>
</dbReference>
<evidence type="ECO:0000256" key="11">
    <source>
        <dbReference type="HAMAP-Rule" id="MF_00492"/>
    </source>
</evidence>
<reference evidence="13 14" key="1">
    <citation type="journal article" date="2016" name="Int. J. Syst. Evol. Microbiol.">
        <title>Paraphotobacterium marinum gen. nov., sp. nov., a member of the family Vibrionaceae, isolated from surface seawater.</title>
        <authorList>
            <person name="Huang Z."/>
            <person name="Dong C."/>
            <person name="Shao Z."/>
        </authorList>
    </citation>
    <scope>NUCLEOTIDE SEQUENCE [LARGE SCALE GENOMIC DNA]</scope>
    <source>
        <strain evidence="13 14">NSCS20N07D</strain>
    </source>
</reference>
<name>A0A220VHJ4_9GAMM</name>
<evidence type="ECO:0000256" key="4">
    <source>
        <dbReference type="ARBA" id="ARBA00008012"/>
    </source>
</evidence>
<evidence type="ECO:0000313" key="13">
    <source>
        <dbReference type="EMBL" id="ASK79720.1"/>
    </source>
</evidence>
<keyword evidence="8 11" id="KW-0570">Pentose shunt</keyword>
<feature type="active site" description="Schiff-base intermediate with substrate" evidence="11">
    <location>
        <position position="132"/>
    </location>
</feature>
<evidence type="ECO:0000256" key="9">
    <source>
        <dbReference type="ARBA" id="ARBA00023270"/>
    </source>
</evidence>
<dbReference type="Proteomes" id="UP000242175">
    <property type="component" value="Chromosome small"/>
</dbReference>
<proteinExistence type="inferred from homology"/>
<keyword evidence="7 11" id="KW-0808">Transferase</keyword>
<sequence>METQLSQLKKITDVVADTGDIQSIIKYKPSDATTNPSLILKSTQLDEYKPFINEAVQYASAVTNTIEQKVELACDYLAVKIGKEILNHIPGLISTEVDARLSYNTDETIRKAETLISLYEQLGVNKSRVLIKIASTWEGIQAAKILEQKGIHCNLTLLFSMAQAKAAADAGVYLISPFVGRIYDWYVNRNKTEYVGSDDPGVKSVKEIFSYYKKYNFKTIVMGASFRNTSQILELAGCDKLTISPQLLEQLSESRNVVSQKLNNAIETNEKIPNITHQQFLWEHNSDLMAVEKLAEGILLFARDQEKLEEMIKQFYL</sequence>